<dbReference type="GO" id="GO:0005509">
    <property type="term" value="F:calcium ion binding"/>
    <property type="evidence" value="ECO:0007669"/>
    <property type="project" value="InterPro"/>
</dbReference>
<keyword evidence="2" id="KW-0812">Transmembrane</keyword>
<gene>
    <name evidence="4" type="ORF">SAMN05443287_10176</name>
</gene>
<dbReference type="EMBL" id="FNYV01000001">
    <property type="protein sequence ID" value="SEI51522.1"/>
    <property type="molecule type" value="Genomic_DNA"/>
</dbReference>
<dbReference type="InterPro" id="IPR015919">
    <property type="entry name" value="Cadherin-like_sf"/>
</dbReference>
<dbReference type="PANTHER" id="PTHR37494">
    <property type="entry name" value="HEMAGGLUTININ"/>
    <property type="match status" value="1"/>
</dbReference>
<feature type="transmembrane region" description="Helical" evidence="2">
    <location>
        <begin position="363"/>
        <end position="385"/>
    </location>
</feature>
<keyword evidence="3" id="KW-0732">Signal</keyword>
<sequence>MRTLRPVMILSVFLVTLLATATPATATPATAEPAAAAITFTSAPPPSGVTAHQPYPGHTFTATGDEAIRFSLVPGGTLPPGLALSAETGTLTGTPTVASRFTFTVRATGSPSGDFVDQQVTVLVVEPLITVASDAPTSPWYVGQAYPTHRFTAEGGTAPYRLALRSGSLPVGMALSSAGVLVGTPTVAGSHQFGIRMTDANGFHGDQDVTIVVAAPAVVITSGEPPPGTADRAYSFRFTADGDSDIRFSVSAGSLPDGLTLAANGRLRGTPSAAGSFAFTVRATGTATSVTGEVALVVAAAPPAPAPTQTSPAPTDPPTEPSPTPESPTSTQPTAAAPAPAPAAPAPTRTTGSWLPMTGSNSVLVLALLAVVAFCIAGILFVLAHERRRRFTTPR</sequence>
<feature type="chain" id="PRO_5039345182" evidence="3">
    <location>
        <begin position="27"/>
        <end position="395"/>
    </location>
</feature>
<evidence type="ECO:0000256" key="3">
    <source>
        <dbReference type="SAM" id="SignalP"/>
    </source>
</evidence>
<dbReference type="AlphaFoldDB" id="A0A1H6RJZ7"/>
<evidence type="ECO:0000256" key="2">
    <source>
        <dbReference type="SAM" id="Phobius"/>
    </source>
</evidence>
<dbReference type="SUPFAM" id="SSF49313">
    <property type="entry name" value="Cadherin-like"/>
    <property type="match status" value="2"/>
</dbReference>
<dbReference type="Proteomes" id="UP000198707">
    <property type="component" value="Unassembled WGS sequence"/>
</dbReference>
<dbReference type="Pfam" id="PF05345">
    <property type="entry name" value="He_PIG"/>
    <property type="match status" value="3"/>
</dbReference>
<protein>
    <submittedName>
        <fullName evidence="4">Putative Ig domain-containing protein</fullName>
    </submittedName>
</protein>
<evidence type="ECO:0000313" key="5">
    <source>
        <dbReference type="Proteomes" id="UP000198707"/>
    </source>
</evidence>
<dbReference type="Gene3D" id="2.60.40.10">
    <property type="entry name" value="Immunoglobulins"/>
    <property type="match status" value="3"/>
</dbReference>
<dbReference type="GO" id="GO:0016020">
    <property type="term" value="C:membrane"/>
    <property type="evidence" value="ECO:0007669"/>
    <property type="project" value="InterPro"/>
</dbReference>
<keyword evidence="5" id="KW-1185">Reference proteome</keyword>
<dbReference type="RefSeq" id="WP_092373428.1">
    <property type="nucleotide sequence ID" value="NZ_BOPI01000014.1"/>
</dbReference>
<dbReference type="STRING" id="1144548.SAMN05443287_10176"/>
<feature type="compositionally biased region" description="Low complexity" evidence="1">
    <location>
        <begin position="327"/>
        <end position="338"/>
    </location>
</feature>
<feature type="compositionally biased region" description="Pro residues" evidence="1">
    <location>
        <begin position="314"/>
        <end position="326"/>
    </location>
</feature>
<organism evidence="4 5">
    <name type="scientific">Micromonospora phaseoli</name>
    <dbReference type="NCBI Taxonomy" id="1144548"/>
    <lineage>
        <taxon>Bacteria</taxon>
        <taxon>Bacillati</taxon>
        <taxon>Actinomycetota</taxon>
        <taxon>Actinomycetes</taxon>
        <taxon>Micromonosporales</taxon>
        <taxon>Micromonosporaceae</taxon>
        <taxon>Micromonospora</taxon>
    </lineage>
</organism>
<feature type="region of interest" description="Disordered" evidence="1">
    <location>
        <begin position="303"/>
        <end position="353"/>
    </location>
</feature>
<dbReference type="PANTHER" id="PTHR37494:SF1">
    <property type="entry name" value="STAPHYLOCOCCUS AUREUS SURFACE PROTEIN A"/>
    <property type="match status" value="1"/>
</dbReference>
<name>A0A1H6RJZ7_9ACTN</name>
<evidence type="ECO:0000256" key="1">
    <source>
        <dbReference type="SAM" id="MobiDB-lite"/>
    </source>
</evidence>
<dbReference type="OrthoDB" id="904022at2"/>
<reference evidence="5" key="1">
    <citation type="submission" date="2016-10" db="EMBL/GenBank/DDBJ databases">
        <authorList>
            <person name="Varghese N."/>
            <person name="Submissions S."/>
        </authorList>
    </citation>
    <scope>NUCLEOTIDE SEQUENCE [LARGE SCALE GENOMIC DNA]</scope>
    <source>
        <strain evidence="5">CGMCC 4.7038</strain>
    </source>
</reference>
<dbReference type="InterPro" id="IPR013783">
    <property type="entry name" value="Ig-like_fold"/>
</dbReference>
<accession>A0A1H6RJZ7</accession>
<proteinExistence type="predicted"/>
<feature type="signal peptide" evidence="3">
    <location>
        <begin position="1"/>
        <end position="26"/>
    </location>
</feature>
<keyword evidence="2" id="KW-1133">Transmembrane helix</keyword>
<keyword evidence="2" id="KW-0472">Membrane</keyword>
<dbReference type="GO" id="GO:0005975">
    <property type="term" value="P:carbohydrate metabolic process"/>
    <property type="evidence" value="ECO:0007669"/>
    <property type="project" value="UniProtKB-ARBA"/>
</dbReference>
<evidence type="ECO:0000313" key="4">
    <source>
        <dbReference type="EMBL" id="SEI51522.1"/>
    </source>
</evidence>